<reference evidence="3 4" key="1">
    <citation type="journal article" date="2018" name="Appl. Microbiol. Biotechnol.">
        <title>Co-cultivation of the strictly anaerobic methanogen Methanosarcina barkeri with aerobic methanotrophs in an oxygen-limited membrane bioreactor.</title>
        <authorList>
            <person name="In 't Zandt M.H."/>
            <person name="van den Bosch T.J.M."/>
            <person name="Rijkers R."/>
            <person name="van Kessel M.A.H.J."/>
            <person name="Jetten M.S.M."/>
            <person name="Welte C.U."/>
        </authorList>
    </citation>
    <scope>NUCLEOTIDE SEQUENCE [LARGE SCALE GENOMIC DNA]</scope>
    <source>
        <strain evidence="3 4">DSM 17706</strain>
    </source>
</reference>
<dbReference type="RefSeq" id="WP_108917384.1">
    <property type="nucleotide sequence ID" value="NZ_BGJY01000016.1"/>
</dbReference>
<evidence type="ECO:0000256" key="1">
    <source>
        <dbReference type="SAM" id="MobiDB-lite"/>
    </source>
</evidence>
<evidence type="ECO:0000256" key="2">
    <source>
        <dbReference type="SAM" id="SignalP"/>
    </source>
</evidence>
<sequence>MNLTNLTMGAVALGLLAISLPAMTAPALALPSAVPALAAGAASDIAKARYQDYPGARASKATKGRSSATSQKYSKSGAASGKARMAGQSGSQGRSAIQGRSSSSQGRSYNNQGRTYNQGRSSVGGHGIAPYSDIPHRAMKHRAH</sequence>
<feature type="chain" id="PRO_5015694632" evidence="2">
    <location>
        <begin position="25"/>
        <end position="144"/>
    </location>
</feature>
<keyword evidence="2" id="KW-0732">Signal</keyword>
<protein>
    <submittedName>
        <fullName evidence="3">Uncharacterized protein</fullName>
    </submittedName>
</protein>
<dbReference type="EMBL" id="PUIV01000016">
    <property type="protein sequence ID" value="PWB93723.1"/>
    <property type="molecule type" value="Genomic_DNA"/>
</dbReference>
<feature type="compositionally biased region" description="Polar residues" evidence="1">
    <location>
        <begin position="109"/>
        <end position="121"/>
    </location>
</feature>
<proteinExistence type="predicted"/>
<dbReference type="AlphaFoldDB" id="A0A2U1SQ55"/>
<comment type="caution">
    <text evidence="3">The sequence shown here is derived from an EMBL/GenBank/DDBJ whole genome shotgun (WGS) entry which is preliminary data.</text>
</comment>
<organism evidence="3 4">
    <name type="scientific">Methylosinus sporium</name>
    <dbReference type="NCBI Taxonomy" id="428"/>
    <lineage>
        <taxon>Bacteria</taxon>
        <taxon>Pseudomonadati</taxon>
        <taxon>Pseudomonadota</taxon>
        <taxon>Alphaproteobacteria</taxon>
        <taxon>Hyphomicrobiales</taxon>
        <taxon>Methylocystaceae</taxon>
        <taxon>Methylosinus</taxon>
    </lineage>
</organism>
<keyword evidence="4" id="KW-1185">Reference proteome</keyword>
<accession>A0A2U1SQ55</accession>
<gene>
    <name evidence="3" type="ORF">C5689_11320</name>
</gene>
<name>A0A2U1SQ55_METSR</name>
<feature type="compositionally biased region" description="Low complexity" evidence="1">
    <location>
        <begin position="87"/>
        <end position="108"/>
    </location>
</feature>
<feature type="signal peptide" evidence="2">
    <location>
        <begin position="1"/>
        <end position="24"/>
    </location>
</feature>
<feature type="region of interest" description="Disordered" evidence="1">
    <location>
        <begin position="56"/>
        <end position="144"/>
    </location>
</feature>
<dbReference type="Proteomes" id="UP000245137">
    <property type="component" value="Unassembled WGS sequence"/>
</dbReference>
<feature type="compositionally biased region" description="Polar residues" evidence="1">
    <location>
        <begin position="64"/>
        <end position="74"/>
    </location>
</feature>
<evidence type="ECO:0000313" key="4">
    <source>
        <dbReference type="Proteomes" id="UP000245137"/>
    </source>
</evidence>
<evidence type="ECO:0000313" key="3">
    <source>
        <dbReference type="EMBL" id="PWB93723.1"/>
    </source>
</evidence>
<dbReference type="OrthoDB" id="8456939at2"/>